<evidence type="ECO:0000256" key="1">
    <source>
        <dbReference type="SAM" id="SignalP"/>
    </source>
</evidence>
<dbReference type="Proteomes" id="UP001388673">
    <property type="component" value="Unassembled WGS sequence"/>
</dbReference>
<sequence>MVLGLLTAVAACPAIIGTTEAVQQGQKANSREQHRGQKTNLMVKLPGANSYSSKFDGALVVLKDNKLYIEHADSRFPPDSTYPFSGYYLPYPHNQNRWKAAGWKGEGLVTATNDQQMLNWVYVDSDTHEVKHGIRVEAQDHHTGPWDCTKLDRRITFEGWEGFVAVQEDVERDLWALYFDKDDDGLTGEGKIGDVRLTGKRKRMLVVQLVRVEMEKTSYDAVEERRARLRAMAAKMKEAEENQLRA</sequence>
<organism evidence="2 3">
    <name type="scientific">Kwoniella newhampshirensis</name>
    <dbReference type="NCBI Taxonomy" id="1651941"/>
    <lineage>
        <taxon>Eukaryota</taxon>
        <taxon>Fungi</taxon>
        <taxon>Dikarya</taxon>
        <taxon>Basidiomycota</taxon>
        <taxon>Agaricomycotina</taxon>
        <taxon>Tremellomycetes</taxon>
        <taxon>Tremellales</taxon>
        <taxon>Cryptococcaceae</taxon>
        <taxon>Kwoniella</taxon>
    </lineage>
</organism>
<reference evidence="2 3" key="1">
    <citation type="journal article" date="2024" name="bioRxiv">
        <title>Comparative genomics of Cryptococcus and Kwoniella reveals pathogenesis evolution and contrasting karyotype dynamics via intercentromeric recombination or chromosome fusion.</title>
        <authorList>
            <person name="Coelho M.A."/>
            <person name="David-Palma M."/>
            <person name="Shea T."/>
            <person name="Bowers K."/>
            <person name="McGinley-Smith S."/>
            <person name="Mohammad A.W."/>
            <person name="Gnirke A."/>
            <person name="Yurkov A.M."/>
            <person name="Nowrousian M."/>
            <person name="Sun S."/>
            <person name="Cuomo C.A."/>
            <person name="Heitman J."/>
        </authorList>
    </citation>
    <scope>NUCLEOTIDE SEQUENCE [LARGE SCALE GENOMIC DNA]</scope>
    <source>
        <strain evidence="2 3">CBS 13917</strain>
    </source>
</reference>
<dbReference type="RefSeq" id="XP_066805033.1">
    <property type="nucleotide sequence ID" value="XM_066945110.1"/>
</dbReference>
<keyword evidence="1" id="KW-0732">Signal</keyword>
<gene>
    <name evidence="2" type="ORF">IAR55_001993</name>
</gene>
<dbReference type="PANTHER" id="PTHR38049">
    <property type="entry name" value="RICIN B LECTIN DOMAIN-CONTAINING PROTEIN"/>
    <property type="match status" value="1"/>
</dbReference>
<accession>A0AAW0Z3L7</accession>
<dbReference type="EMBL" id="JBCAWK010000003">
    <property type="protein sequence ID" value="KAK8864737.1"/>
    <property type="molecule type" value="Genomic_DNA"/>
</dbReference>
<dbReference type="GeneID" id="92179252"/>
<protein>
    <submittedName>
        <fullName evidence="2">Uncharacterized protein</fullName>
    </submittedName>
</protein>
<dbReference type="PANTHER" id="PTHR38049:SF2">
    <property type="entry name" value="RICIN B LECTIN DOMAIN-CONTAINING PROTEIN"/>
    <property type="match status" value="1"/>
</dbReference>
<feature type="chain" id="PRO_5043799681" evidence="1">
    <location>
        <begin position="22"/>
        <end position="246"/>
    </location>
</feature>
<comment type="caution">
    <text evidence="2">The sequence shown here is derived from an EMBL/GenBank/DDBJ whole genome shotgun (WGS) entry which is preliminary data.</text>
</comment>
<name>A0AAW0Z3L7_9TREE</name>
<feature type="signal peptide" evidence="1">
    <location>
        <begin position="1"/>
        <end position="21"/>
    </location>
</feature>
<proteinExistence type="predicted"/>
<evidence type="ECO:0000313" key="2">
    <source>
        <dbReference type="EMBL" id="KAK8864737.1"/>
    </source>
</evidence>
<keyword evidence="3" id="KW-1185">Reference proteome</keyword>
<dbReference type="KEGG" id="kne:92179252"/>
<evidence type="ECO:0000313" key="3">
    <source>
        <dbReference type="Proteomes" id="UP001388673"/>
    </source>
</evidence>
<dbReference type="AlphaFoldDB" id="A0AAW0Z3L7"/>